<dbReference type="GO" id="GO:0044272">
    <property type="term" value="P:sulfur compound biosynthetic process"/>
    <property type="evidence" value="ECO:0007669"/>
    <property type="project" value="UniProtKB-ARBA"/>
</dbReference>
<dbReference type="VEuPathDB" id="AmoebaDB:ACA1_279740"/>
<dbReference type="GO" id="GO:0051539">
    <property type="term" value="F:4 iron, 4 sulfur cluster binding"/>
    <property type="evidence" value="ECO:0007669"/>
    <property type="project" value="UniProtKB-KW"/>
</dbReference>
<reference evidence="9" key="1">
    <citation type="journal article" date="2013" name="PLoS ONE">
        <title>Evidence for a hydrogenosomal-type anaerobic ATP generation pathway in Acanthamoeba castellanii.</title>
        <authorList>
            <person name="Leger M.M."/>
            <person name="Gawryluk R.M."/>
            <person name="Gray M.W."/>
            <person name="Roger A.J."/>
        </authorList>
    </citation>
    <scope>NUCLEOTIDE SEQUENCE</scope>
    <source>
        <strain evidence="9">Neff</strain>
    </source>
</reference>
<keyword evidence="3" id="KW-0949">S-adenosyl-L-methionine</keyword>
<evidence type="ECO:0000256" key="6">
    <source>
        <dbReference type="ARBA" id="ARBA00023014"/>
    </source>
</evidence>
<evidence type="ECO:0000256" key="5">
    <source>
        <dbReference type="ARBA" id="ARBA00023004"/>
    </source>
</evidence>
<dbReference type="SFLD" id="SFLDG01060">
    <property type="entry name" value="BATS_domain_containing"/>
    <property type="match status" value="1"/>
</dbReference>
<dbReference type="SUPFAM" id="SSF102114">
    <property type="entry name" value="Radical SAM enzymes"/>
    <property type="match status" value="1"/>
</dbReference>
<keyword evidence="4" id="KW-0479">Metal-binding</keyword>
<evidence type="ECO:0000256" key="3">
    <source>
        <dbReference type="ARBA" id="ARBA00022691"/>
    </source>
</evidence>
<dbReference type="InterPro" id="IPR034428">
    <property type="entry name" value="ThiH/NoCL/HydG-like"/>
</dbReference>
<dbReference type="Pfam" id="PF04055">
    <property type="entry name" value="Radical_SAM"/>
    <property type="match status" value="1"/>
</dbReference>
<comment type="cofactor">
    <cofactor evidence="1">
        <name>[4Fe-4S] cluster</name>
        <dbReference type="ChEBI" id="CHEBI:49883"/>
    </cofactor>
</comment>
<dbReference type="SFLD" id="SFLDG01081">
    <property type="entry name" value="cleavage_of_the_Ca-Cb_bond_in"/>
    <property type="match status" value="1"/>
</dbReference>
<dbReference type="Pfam" id="PF06968">
    <property type="entry name" value="BATS"/>
    <property type="match status" value="1"/>
</dbReference>
<dbReference type="PANTHER" id="PTHR43583:SF2">
    <property type="entry name" value="THIAZOLE BIOSYNTHESIS PROTEIN"/>
    <property type="match status" value="1"/>
</dbReference>
<evidence type="ECO:0000313" key="9">
    <source>
        <dbReference type="EMBL" id="JAC88998.1"/>
    </source>
</evidence>
<dbReference type="InterPro" id="IPR013785">
    <property type="entry name" value="Aldolase_TIM"/>
</dbReference>
<evidence type="ECO:0000259" key="8">
    <source>
        <dbReference type="PROSITE" id="PS51918"/>
    </source>
</evidence>
<dbReference type="Gene3D" id="3.20.20.70">
    <property type="entry name" value="Aldolase class I"/>
    <property type="match status" value="1"/>
</dbReference>
<name>A0A090X7C2_ACACA</name>
<dbReference type="SFLD" id="SFLDF00319">
    <property type="entry name" value="Fe_hydrogenase_maturase_(HydG"/>
    <property type="match status" value="1"/>
</dbReference>
<dbReference type="PROSITE" id="PS51918">
    <property type="entry name" value="RADICAL_SAM"/>
    <property type="match status" value="1"/>
</dbReference>
<dbReference type="GO" id="GO:0003824">
    <property type="term" value="F:catalytic activity"/>
    <property type="evidence" value="ECO:0007669"/>
    <property type="project" value="InterPro"/>
</dbReference>
<dbReference type="InterPro" id="IPR007197">
    <property type="entry name" value="rSAM"/>
</dbReference>
<keyword evidence="6" id="KW-0411">Iron-sulfur</keyword>
<sequence>MFPKRLGVSAFRYSVVSTTCRTTTGLLAHAPARGLRWSVELETHKLASAEEIINEGEINRQLEETRELARDPLVIRDILAKAKQRALLQDIKGPVGSEYVQGLNLRETATLLNLDAHSKEPENQKLMQELFDTALAIKQNIYGNRIVLFAPLYLANYCVNSCTYCAFRGANTHIARSALTKEELIQEVQVLEKQGHRRLLILTGEHPKYTFDQFLDALHTVKNVKTDPCGDIRRINVEIPALSVSDFRRLKATDCVGTYTLFQETYHRESFRRFHPSGPKSDYEHRLQTMDRAQIAGIDDVGIGGPLFGLHDYRFEVMGLLMHAQHLESTFGAGPHTISIPRMRPADHAPDAIRPPAPVDDEDFKKLVAILRCAVPYTGMILSTRESAEMRRELLNLGVSQMSAGSKTEVGSYHKGDVGAEAKIKQQFEAEDQKEKKEKKESGQFELADERSTEDVVKDLMQMGFLPSWCTACYRLGRTGEAFMKIAKKGDIQNFCHPNSLLTLQEYLKDYASEDTKTLGEAVIARERETISARAKKALDKKLKRIDAGERDLYF</sequence>
<dbReference type="InterPro" id="IPR024007">
    <property type="entry name" value="FeFe-hyd_mat_HydG"/>
</dbReference>
<feature type="region of interest" description="Disordered" evidence="7">
    <location>
        <begin position="428"/>
        <end position="448"/>
    </location>
</feature>
<dbReference type="SMART" id="SM00876">
    <property type="entry name" value="BATS"/>
    <property type="match status" value="1"/>
</dbReference>
<dbReference type="GO" id="GO:0042364">
    <property type="term" value="P:water-soluble vitamin biosynthetic process"/>
    <property type="evidence" value="ECO:0007669"/>
    <property type="project" value="UniProtKB-ARBA"/>
</dbReference>
<gene>
    <name evidence="9" type="primary">HydG</name>
</gene>
<dbReference type="EMBL" id="GANQ01000004">
    <property type="protein sequence ID" value="JAC88998.1"/>
    <property type="molecule type" value="Transcribed_RNA"/>
</dbReference>
<evidence type="ECO:0000256" key="2">
    <source>
        <dbReference type="ARBA" id="ARBA00022485"/>
    </source>
</evidence>
<evidence type="ECO:0000256" key="1">
    <source>
        <dbReference type="ARBA" id="ARBA00001966"/>
    </source>
</evidence>
<dbReference type="InterPro" id="IPR010722">
    <property type="entry name" value="BATS_dom"/>
</dbReference>
<evidence type="ECO:0000256" key="4">
    <source>
        <dbReference type="ARBA" id="ARBA00022723"/>
    </source>
</evidence>
<protein>
    <submittedName>
        <fullName evidence="9">HydG</fullName>
    </submittedName>
</protein>
<accession>A0A090X7C2</accession>
<dbReference type="InterPro" id="IPR058240">
    <property type="entry name" value="rSAM_sf"/>
</dbReference>
<keyword evidence="2" id="KW-0004">4Fe-4S</keyword>
<dbReference type="SFLD" id="SFLDS00029">
    <property type="entry name" value="Radical_SAM"/>
    <property type="match status" value="1"/>
</dbReference>
<organism evidence="9">
    <name type="scientific">Acanthamoeba castellanii</name>
    <name type="common">Amoeba</name>
    <dbReference type="NCBI Taxonomy" id="5755"/>
    <lineage>
        <taxon>Eukaryota</taxon>
        <taxon>Amoebozoa</taxon>
        <taxon>Discosea</taxon>
        <taxon>Longamoebia</taxon>
        <taxon>Centramoebida</taxon>
        <taxon>Acanthamoebidae</taxon>
        <taxon>Acanthamoeba</taxon>
    </lineage>
</organism>
<proteinExistence type="predicted"/>
<dbReference type="AlphaFoldDB" id="A0A090X7C2"/>
<feature type="domain" description="Radical SAM core" evidence="8">
    <location>
        <begin position="142"/>
        <end position="377"/>
    </location>
</feature>
<dbReference type="PANTHER" id="PTHR43583">
    <property type="entry name" value="2-IMINOACETATE SYNTHASE"/>
    <property type="match status" value="1"/>
</dbReference>
<dbReference type="NCBIfam" id="TIGR03955">
    <property type="entry name" value="rSAM_HydG"/>
    <property type="match status" value="1"/>
</dbReference>
<evidence type="ECO:0000256" key="7">
    <source>
        <dbReference type="SAM" id="MobiDB-lite"/>
    </source>
</evidence>
<keyword evidence="5" id="KW-0408">Iron</keyword>
<dbReference type="GO" id="GO:0046872">
    <property type="term" value="F:metal ion binding"/>
    <property type="evidence" value="ECO:0007669"/>
    <property type="project" value="UniProtKB-KW"/>
</dbReference>